<protein>
    <submittedName>
        <fullName evidence="1">Uncharacterized protein</fullName>
    </submittedName>
</protein>
<name>A0A0P7UWL8_SCLFO</name>
<gene>
    <name evidence="1" type="ORF">Z043_106376</name>
</gene>
<dbReference type="Proteomes" id="UP000034805">
    <property type="component" value="Unassembled WGS sequence"/>
</dbReference>
<evidence type="ECO:0000313" key="2">
    <source>
        <dbReference type="Proteomes" id="UP000034805"/>
    </source>
</evidence>
<organism evidence="1 2">
    <name type="scientific">Scleropages formosus</name>
    <name type="common">Asian bonytongue</name>
    <name type="synonym">Osteoglossum formosum</name>
    <dbReference type="NCBI Taxonomy" id="113540"/>
    <lineage>
        <taxon>Eukaryota</taxon>
        <taxon>Metazoa</taxon>
        <taxon>Chordata</taxon>
        <taxon>Craniata</taxon>
        <taxon>Vertebrata</taxon>
        <taxon>Euteleostomi</taxon>
        <taxon>Actinopterygii</taxon>
        <taxon>Neopterygii</taxon>
        <taxon>Teleostei</taxon>
        <taxon>Osteoglossocephala</taxon>
        <taxon>Osteoglossomorpha</taxon>
        <taxon>Osteoglossiformes</taxon>
        <taxon>Osteoglossidae</taxon>
        <taxon>Scleropages</taxon>
    </lineage>
</organism>
<reference evidence="1 2" key="1">
    <citation type="submission" date="2015-08" db="EMBL/GenBank/DDBJ databases">
        <title>The genome of the Asian arowana (Scleropages formosus).</title>
        <authorList>
            <person name="Tan M.H."/>
            <person name="Gan H.M."/>
            <person name="Croft L.J."/>
            <person name="Austin C.M."/>
        </authorList>
    </citation>
    <scope>NUCLEOTIDE SEQUENCE [LARGE SCALE GENOMIC DNA]</scope>
    <source>
        <strain evidence="1">Aro1</strain>
    </source>
</reference>
<evidence type="ECO:0000313" key="1">
    <source>
        <dbReference type="EMBL" id="KPP74459.1"/>
    </source>
</evidence>
<proteinExistence type="predicted"/>
<sequence length="98" mass="11073">MTPSDVSRRCLRGLNTDVMMMMMMMMMMSTERPGAQSCTTGSVSNLIRREAEYSGFRMRRVFGRPGCCELHPTPPRNSQTGGMEFGRSVMRLVFTLPP</sequence>
<dbReference type="AlphaFoldDB" id="A0A0P7UWL8"/>
<accession>A0A0P7UWL8</accession>
<comment type="caution">
    <text evidence="1">The sequence shown here is derived from an EMBL/GenBank/DDBJ whole genome shotgun (WGS) entry which is preliminary data.</text>
</comment>
<dbReference type="EMBL" id="JARO02001778">
    <property type="protein sequence ID" value="KPP74459.1"/>
    <property type="molecule type" value="Genomic_DNA"/>
</dbReference>